<reference evidence="1 2" key="1">
    <citation type="journal article" date="2019" name="Commun. Biol.">
        <title>The bagworm genome reveals a unique fibroin gene that provides high tensile strength.</title>
        <authorList>
            <person name="Kono N."/>
            <person name="Nakamura H."/>
            <person name="Ohtoshi R."/>
            <person name="Tomita M."/>
            <person name="Numata K."/>
            <person name="Arakawa K."/>
        </authorList>
    </citation>
    <scope>NUCLEOTIDE SEQUENCE [LARGE SCALE GENOMIC DNA]</scope>
</reference>
<sequence length="87" mass="10310">MWGGVAVIKKNSTASPYREPHRTDGVFGRRRRRMSVNQIVSQISVTTFELVKHTYEEWQGLELHRERPNELCHNFPISLYDNESHRE</sequence>
<name>A0A4C1X514_EUMVA</name>
<evidence type="ECO:0000313" key="1">
    <source>
        <dbReference type="EMBL" id="GBP58240.1"/>
    </source>
</evidence>
<gene>
    <name evidence="1" type="ORF">EVAR_40745_1</name>
</gene>
<dbReference type="EMBL" id="BGZK01000730">
    <property type="protein sequence ID" value="GBP58240.1"/>
    <property type="molecule type" value="Genomic_DNA"/>
</dbReference>
<evidence type="ECO:0000313" key="2">
    <source>
        <dbReference type="Proteomes" id="UP000299102"/>
    </source>
</evidence>
<proteinExistence type="predicted"/>
<comment type="caution">
    <text evidence="1">The sequence shown here is derived from an EMBL/GenBank/DDBJ whole genome shotgun (WGS) entry which is preliminary data.</text>
</comment>
<organism evidence="1 2">
    <name type="scientific">Eumeta variegata</name>
    <name type="common">Bagworm moth</name>
    <name type="synonym">Eumeta japonica</name>
    <dbReference type="NCBI Taxonomy" id="151549"/>
    <lineage>
        <taxon>Eukaryota</taxon>
        <taxon>Metazoa</taxon>
        <taxon>Ecdysozoa</taxon>
        <taxon>Arthropoda</taxon>
        <taxon>Hexapoda</taxon>
        <taxon>Insecta</taxon>
        <taxon>Pterygota</taxon>
        <taxon>Neoptera</taxon>
        <taxon>Endopterygota</taxon>
        <taxon>Lepidoptera</taxon>
        <taxon>Glossata</taxon>
        <taxon>Ditrysia</taxon>
        <taxon>Tineoidea</taxon>
        <taxon>Psychidae</taxon>
        <taxon>Oiketicinae</taxon>
        <taxon>Eumeta</taxon>
    </lineage>
</organism>
<keyword evidence="2" id="KW-1185">Reference proteome</keyword>
<dbReference type="AlphaFoldDB" id="A0A4C1X514"/>
<protein>
    <submittedName>
        <fullName evidence="1">Uncharacterized protein</fullName>
    </submittedName>
</protein>
<accession>A0A4C1X514</accession>
<dbReference type="Proteomes" id="UP000299102">
    <property type="component" value="Unassembled WGS sequence"/>
</dbReference>